<dbReference type="InterPro" id="IPR011075">
    <property type="entry name" value="TetR_C"/>
</dbReference>
<dbReference type="SUPFAM" id="SSF46689">
    <property type="entry name" value="Homeodomain-like"/>
    <property type="match status" value="1"/>
</dbReference>
<keyword evidence="7" id="KW-1185">Reference proteome</keyword>
<dbReference type="AlphaFoldDB" id="A0A556QQ28"/>
<dbReference type="PROSITE" id="PS50977">
    <property type="entry name" value="HTH_TETR_2"/>
    <property type="match status" value="1"/>
</dbReference>
<organism evidence="6 7">
    <name type="scientific">Rariglobus hedericola</name>
    <dbReference type="NCBI Taxonomy" id="2597822"/>
    <lineage>
        <taxon>Bacteria</taxon>
        <taxon>Pseudomonadati</taxon>
        <taxon>Verrucomicrobiota</taxon>
        <taxon>Opitutia</taxon>
        <taxon>Opitutales</taxon>
        <taxon>Opitutaceae</taxon>
        <taxon>Rariglobus</taxon>
    </lineage>
</organism>
<dbReference type="RefSeq" id="WP_144229060.1">
    <property type="nucleotide sequence ID" value="NZ_CBCRVV010000002.1"/>
</dbReference>
<dbReference type="SUPFAM" id="SSF48498">
    <property type="entry name" value="Tetracyclin repressor-like, C-terminal domain"/>
    <property type="match status" value="1"/>
</dbReference>
<dbReference type="GO" id="GO:0003677">
    <property type="term" value="F:DNA binding"/>
    <property type="evidence" value="ECO:0007669"/>
    <property type="project" value="UniProtKB-UniRule"/>
</dbReference>
<accession>A0A556QQ28</accession>
<evidence type="ECO:0000259" key="5">
    <source>
        <dbReference type="PROSITE" id="PS50977"/>
    </source>
</evidence>
<sequence>MGRTSDASERLMTAALDLMWEESYGAVTIDDICQRAKVKKGSFYYFYESKSDLAVAALELNSNNQRALWDEHFSPAVHPLDRIRARCAYSYQKQVDIKVRTGKVLGCPLCSVGSEICNQDERIREKIQEILARNAKYWETAIRDAQELGLIGAGDPAAKARCALAYYAGMITQARIHNDAEMLRDLGEQVLAHLHAKCPEAQVA</sequence>
<dbReference type="Pfam" id="PF00440">
    <property type="entry name" value="TetR_N"/>
    <property type="match status" value="1"/>
</dbReference>
<evidence type="ECO:0000256" key="4">
    <source>
        <dbReference type="PROSITE-ProRule" id="PRU00335"/>
    </source>
</evidence>
<evidence type="ECO:0000256" key="2">
    <source>
        <dbReference type="ARBA" id="ARBA00023125"/>
    </source>
</evidence>
<reference evidence="6 7" key="1">
    <citation type="submission" date="2019-07" db="EMBL/GenBank/DDBJ databases">
        <title>Description of 53C-WASEF.</title>
        <authorList>
            <person name="Pitt A."/>
            <person name="Hahn M.W."/>
        </authorList>
    </citation>
    <scope>NUCLEOTIDE SEQUENCE [LARGE SCALE GENOMIC DNA]</scope>
    <source>
        <strain evidence="6 7">53C-WASEF</strain>
    </source>
</reference>
<evidence type="ECO:0000313" key="7">
    <source>
        <dbReference type="Proteomes" id="UP000315648"/>
    </source>
</evidence>
<dbReference type="PANTHER" id="PTHR47506">
    <property type="entry name" value="TRANSCRIPTIONAL REGULATORY PROTEIN"/>
    <property type="match status" value="1"/>
</dbReference>
<evidence type="ECO:0000256" key="3">
    <source>
        <dbReference type="ARBA" id="ARBA00023163"/>
    </source>
</evidence>
<keyword evidence="3" id="KW-0804">Transcription</keyword>
<dbReference type="Gene3D" id="1.10.357.10">
    <property type="entry name" value="Tetracycline Repressor, domain 2"/>
    <property type="match status" value="1"/>
</dbReference>
<keyword evidence="1" id="KW-0805">Transcription regulation</keyword>
<dbReference type="OrthoDB" id="9814703at2"/>
<dbReference type="Proteomes" id="UP000315648">
    <property type="component" value="Unassembled WGS sequence"/>
</dbReference>
<gene>
    <name evidence="6" type="ORF">FPL22_05275</name>
</gene>
<dbReference type="EMBL" id="VMBG01000001">
    <property type="protein sequence ID" value="TSJ78719.1"/>
    <property type="molecule type" value="Genomic_DNA"/>
</dbReference>
<feature type="DNA-binding region" description="H-T-H motif" evidence="4">
    <location>
        <begin position="28"/>
        <end position="47"/>
    </location>
</feature>
<feature type="domain" description="HTH tetR-type" evidence="5">
    <location>
        <begin position="5"/>
        <end position="65"/>
    </location>
</feature>
<protein>
    <submittedName>
        <fullName evidence="6">TetR/AcrR family transcriptional regulator</fullName>
    </submittedName>
</protein>
<dbReference type="InterPro" id="IPR001647">
    <property type="entry name" value="HTH_TetR"/>
</dbReference>
<dbReference type="InterPro" id="IPR009057">
    <property type="entry name" value="Homeodomain-like_sf"/>
</dbReference>
<proteinExistence type="predicted"/>
<dbReference type="InterPro" id="IPR036271">
    <property type="entry name" value="Tet_transcr_reg_TetR-rel_C_sf"/>
</dbReference>
<evidence type="ECO:0000256" key="1">
    <source>
        <dbReference type="ARBA" id="ARBA00023015"/>
    </source>
</evidence>
<evidence type="ECO:0000313" key="6">
    <source>
        <dbReference type="EMBL" id="TSJ78719.1"/>
    </source>
</evidence>
<dbReference type="PRINTS" id="PR00455">
    <property type="entry name" value="HTHTETR"/>
</dbReference>
<dbReference type="Pfam" id="PF16925">
    <property type="entry name" value="TetR_C_13"/>
    <property type="match status" value="1"/>
</dbReference>
<dbReference type="PANTHER" id="PTHR47506:SF1">
    <property type="entry name" value="HTH-TYPE TRANSCRIPTIONAL REGULATOR YJDC"/>
    <property type="match status" value="1"/>
</dbReference>
<name>A0A556QQ28_9BACT</name>
<comment type="caution">
    <text evidence="6">The sequence shown here is derived from an EMBL/GenBank/DDBJ whole genome shotgun (WGS) entry which is preliminary data.</text>
</comment>
<keyword evidence="2 4" id="KW-0238">DNA-binding</keyword>